<evidence type="ECO:0000313" key="1">
    <source>
        <dbReference type="EMBL" id="DAD72741.1"/>
    </source>
</evidence>
<accession>A0A8S5LRR6</accession>
<reference evidence="1" key="1">
    <citation type="journal article" date="2021" name="Proc. Natl. Acad. Sci. U.S.A.">
        <title>A Catalog of Tens of Thousands of Viruses from Human Metagenomes Reveals Hidden Associations with Chronic Diseases.</title>
        <authorList>
            <person name="Tisza M.J."/>
            <person name="Buck C.B."/>
        </authorList>
    </citation>
    <scope>NUCLEOTIDE SEQUENCE</scope>
    <source>
        <strain evidence="1">Ct7EW56</strain>
    </source>
</reference>
<proteinExistence type="predicted"/>
<name>A0A8S5LRR6_9CAUD</name>
<sequence length="34" mass="4071">MYICYVQMRPEYISSQAKARGRAIFERSPVRCIF</sequence>
<dbReference type="EMBL" id="BK015904">
    <property type="protein sequence ID" value="DAD72741.1"/>
    <property type="molecule type" value="Genomic_DNA"/>
</dbReference>
<protein>
    <submittedName>
        <fullName evidence="1">Uncharacterized protein</fullName>
    </submittedName>
</protein>
<organism evidence="1">
    <name type="scientific">Siphoviridae sp. ct7EW56</name>
    <dbReference type="NCBI Taxonomy" id="2827562"/>
    <lineage>
        <taxon>Viruses</taxon>
        <taxon>Duplodnaviria</taxon>
        <taxon>Heunggongvirae</taxon>
        <taxon>Uroviricota</taxon>
        <taxon>Caudoviricetes</taxon>
    </lineage>
</organism>